<keyword evidence="2" id="KW-1185">Reference proteome</keyword>
<protein>
    <submittedName>
        <fullName evidence="1">Uncharacterized protein</fullName>
    </submittedName>
</protein>
<reference evidence="1 2" key="1">
    <citation type="submission" date="2024-10" db="EMBL/GenBank/DDBJ databases">
        <authorList>
            <person name="Topkara A.R."/>
            <person name="Saygin H."/>
        </authorList>
    </citation>
    <scope>NUCLEOTIDE SEQUENCE [LARGE SCALE GENOMIC DNA]</scope>
    <source>
        <strain evidence="1 2">M3C6</strain>
    </source>
</reference>
<proteinExistence type="predicted"/>
<dbReference type="RefSeq" id="WP_393174801.1">
    <property type="nucleotide sequence ID" value="NZ_JBICRM010000039.1"/>
</dbReference>
<gene>
    <name evidence="1" type="ORF">ACFLIM_41815</name>
</gene>
<dbReference type="Proteomes" id="UP001603978">
    <property type="component" value="Unassembled WGS sequence"/>
</dbReference>
<evidence type="ECO:0000313" key="2">
    <source>
        <dbReference type="Proteomes" id="UP001603978"/>
    </source>
</evidence>
<accession>A0ABW7ARU0</accession>
<evidence type="ECO:0000313" key="1">
    <source>
        <dbReference type="EMBL" id="MFG1709738.1"/>
    </source>
</evidence>
<name>A0ABW7ARU0_9ACTN</name>
<dbReference type="EMBL" id="JBICRM010000039">
    <property type="protein sequence ID" value="MFG1709738.1"/>
    <property type="molecule type" value="Genomic_DNA"/>
</dbReference>
<organism evidence="1 2">
    <name type="scientific">Nonomuraea marmarensis</name>
    <dbReference type="NCBI Taxonomy" id="3351344"/>
    <lineage>
        <taxon>Bacteria</taxon>
        <taxon>Bacillati</taxon>
        <taxon>Actinomycetota</taxon>
        <taxon>Actinomycetes</taxon>
        <taxon>Streptosporangiales</taxon>
        <taxon>Streptosporangiaceae</taxon>
        <taxon>Nonomuraea</taxon>
    </lineage>
</organism>
<sequence length="42" mass="4065">MRKRVTRAVVTVGAALVVGGVALGAAAGVVAPGREAVKMFGA</sequence>
<comment type="caution">
    <text evidence="1">The sequence shown here is derived from an EMBL/GenBank/DDBJ whole genome shotgun (WGS) entry which is preliminary data.</text>
</comment>